<evidence type="ECO:0000313" key="3">
    <source>
        <dbReference type="Proteomes" id="UP001066276"/>
    </source>
</evidence>
<name>A0AAV7PYX1_PLEWA</name>
<comment type="caution">
    <text evidence="2">The sequence shown here is derived from an EMBL/GenBank/DDBJ whole genome shotgun (WGS) entry which is preliminary data.</text>
</comment>
<feature type="compositionally biased region" description="Basic and acidic residues" evidence="1">
    <location>
        <begin position="9"/>
        <end position="22"/>
    </location>
</feature>
<protein>
    <submittedName>
        <fullName evidence="2">Uncharacterized protein</fullName>
    </submittedName>
</protein>
<reference evidence="2" key="1">
    <citation type="journal article" date="2022" name="bioRxiv">
        <title>Sequencing and chromosome-scale assembly of the giantPleurodeles waltlgenome.</title>
        <authorList>
            <person name="Brown T."/>
            <person name="Elewa A."/>
            <person name="Iarovenko S."/>
            <person name="Subramanian E."/>
            <person name="Araus A.J."/>
            <person name="Petzold A."/>
            <person name="Susuki M."/>
            <person name="Suzuki K.-i.T."/>
            <person name="Hayashi T."/>
            <person name="Toyoda A."/>
            <person name="Oliveira C."/>
            <person name="Osipova E."/>
            <person name="Leigh N.D."/>
            <person name="Simon A."/>
            <person name="Yun M.H."/>
        </authorList>
    </citation>
    <scope>NUCLEOTIDE SEQUENCE</scope>
    <source>
        <strain evidence="2">20211129_DDA</strain>
        <tissue evidence="2">Liver</tissue>
    </source>
</reference>
<proteinExistence type="predicted"/>
<dbReference type="Proteomes" id="UP001066276">
    <property type="component" value="Chromosome 7"/>
</dbReference>
<keyword evidence="3" id="KW-1185">Reference proteome</keyword>
<accession>A0AAV7PYX1</accession>
<feature type="region of interest" description="Disordered" evidence="1">
    <location>
        <begin position="1"/>
        <end position="33"/>
    </location>
</feature>
<dbReference type="AlphaFoldDB" id="A0AAV7PYX1"/>
<sequence>MPNSGLRRHQAEQRENELRSQPRPEPACLPGPRRNINWSSAVSAEEALNSATRLPLNLSIRASMVWPYRNLNASV</sequence>
<evidence type="ECO:0000256" key="1">
    <source>
        <dbReference type="SAM" id="MobiDB-lite"/>
    </source>
</evidence>
<organism evidence="2 3">
    <name type="scientific">Pleurodeles waltl</name>
    <name type="common">Iberian ribbed newt</name>
    <dbReference type="NCBI Taxonomy" id="8319"/>
    <lineage>
        <taxon>Eukaryota</taxon>
        <taxon>Metazoa</taxon>
        <taxon>Chordata</taxon>
        <taxon>Craniata</taxon>
        <taxon>Vertebrata</taxon>
        <taxon>Euteleostomi</taxon>
        <taxon>Amphibia</taxon>
        <taxon>Batrachia</taxon>
        <taxon>Caudata</taxon>
        <taxon>Salamandroidea</taxon>
        <taxon>Salamandridae</taxon>
        <taxon>Pleurodelinae</taxon>
        <taxon>Pleurodeles</taxon>
    </lineage>
</organism>
<dbReference type="EMBL" id="JANPWB010000011">
    <property type="protein sequence ID" value="KAJ1130895.1"/>
    <property type="molecule type" value="Genomic_DNA"/>
</dbReference>
<gene>
    <name evidence="2" type="ORF">NDU88_009239</name>
</gene>
<evidence type="ECO:0000313" key="2">
    <source>
        <dbReference type="EMBL" id="KAJ1130895.1"/>
    </source>
</evidence>